<name>A0A6G0YTK3_APHCR</name>
<dbReference type="OrthoDB" id="3364966at2759"/>
<evidence type="ECO:0000256" key="6">
    <source>
        <dbReference type="ARBA" id="ARBA00025797"/>
    </source>
</evidence>
<organism evidence="10 11">
    <name type="scientific">Aphis craccivora</name>
    <name type="common">Cowpea aphid</name>
    <dbReference type="NCBI Taxonomy" id="307492"/>
    <lineage>
        <taxon>Eukaryota</taxon>
        <taxon>Metazoa</taxon>
        <taxon>Ecdysozoa</taxon>
        <taxon>Arthropoda</taxon>
        <taxon>Hexapoda</taxon>
        <taxon>Insecta</taxon>
        <taxon>Pterygota</taxon>
        <taxon>Neoptera</taxon>
        <taxon>Paraneoptera</taxon>
        <taxon>Hemiptera</taxon>
        <taxon>Sternorrhyncha</taxon>
        <taxon>Aphidomorpha</taxon>
        <taxon>Aphidoidea</taxon>
        <taxon>Aphididae</taxon>
        <taxon>Aphidini</taxon>
        <taxon>Aphis</taxon>
        <taxon>Aphis</taxon>
    </lineage>
</organism>
<reference evidence="10 11" key="1">
    <citation type="submission" date="2019-08" db="EMBL/GenBank/DDBJ databases">
        <title>Whole genome of Aphis craccivora.</title>
        <authorList>
            <person name="Voronova N.V."/>
            <person name="Shulinski R.S."/>
            <person name="Bandarenka Y.V."/>
            <person name="Zhorov D.G."/>
            <person name="Warner D."/>
        </authorList>
    </citation>
    <scope>NUCLEOTIDE SEQUENCE [LARGE SCALE GENOMIC DNA]</scope>
    <source>
        <strain evidence="10">180601</strain>
        <tissue evidence="10">Whole Body</tissue>
    </source>
</reference>
<dbReference type="Pfam" id="PF09335">
    <property type="entry name" value="VTT_dom"/>
    <property type="match status" value="1"/>
</dbReference>
<evidence type="ECO:0000259" key="9">
    <source>
        <dbReference type="Pfam" id="PF09335"/>
    </source>
</evidence>
<keyword evidence="3 8" id="KW-0732">Signal</keyword>
<dbReference type="PANTHER" id="PTHR43220:SF21">
    <property type="entry name" value="TRANSMEMBRANE PROTEIN 41A"/>
    <property type="match status" value="1"/>
</dbReference>
<keyword evidence="5 7" id="KW-0472">Membrane</keyword>
<dbReference type="GO" id="GO:0016020">
    <property type="term" value="C:membrane"/>
    <property type="evidence" value="ECO:0007669"/>
    <property type="project" value="UniProtKB-SubCell"/>
</dbReference>
<dbReference type="InterPro" id="IPR032816">
    <property type="entry name" value="VTT_dom"/>
</dbReference>
<comment type="caution">
    <text evidence="10">The sequence shown here is derived from an EMBL/GenBank/DDBJ whole genome shotgun (WGS) entry which is preliminary data.</text>
</comment>
<evidence type="ECO:0000313" key="11">
    <source>
        <dbReference type="Proteomes" id="UP000478052"/>
    </source>
</evidence>
<keyword evidence="2 7" id="KW-0812">Transmembrane</keyword>
<feature type="transmembrane region" description="Helical" evidence="7">
    <location>
        <begin position="209"/>
        <end position="228"/>
    </location>
</feature>
<keyword evidence="11" id="KW-1185">Reference proteome</keyword>
<feature type="transmembrane region" description="Helical" evidence="7">
    <location>
        <begin position="62"/>
        <end position="90"/>
    </location>
</feature>
<evidence type="ECO:0000256" key="2">
    <source>
        <dbReference type="ARBA" id="ARBA00022692"/>
    </source>
</evidence>
<gene>
    <name evidence="10" type="ORF">FWK35_00013464</name>
</gene>
<proteinExistence type="inferred from homology"/>
<keyword evidence="4 7" id="KW-1133">Transmembrane helix</keyword>
<evidence type="ECO:0000256" key="1">
    <source>
        <dbReference type="ARBA" id="ARBA00004141"/>
    </source>
</evidence>
<evidence type="ECO:0000256" key="8">
    <source>
        <dbReference type="SAM" id="SignalP"/>
    </source>
</evidence>
<protein>
    <submittedName>
        <fullName evidence="10">Transmembrane protein 41A-like</fullName>
    </submittedName>
</protein>
<evidence type="ECO:0000313" key="10">
    <source>
        <dbReference type="EMBL" id="KAF0761008.1"/>
    </source>
</evidence>
<evidence type="ECO:0000256" key="4">
    <source>
        <dbReference type="ARBA" id="ARBA00022989"/>
    </source>
</evidence>
<dbReference type="AlphaFoldDB" id="A0A6G0YTK3"/>
<feature type="domain" description="VTT" evidence="9">
    <location>
        <begin position="117"/>
        <end position="234"/>
    </location>
</feature>
<dbReference type="EMBL" id="VUJU01002514">
    <property type="protein sequence ID" value="KAF0761008.1"/>
    <property type="molecule type" value="Genomic_DNA"/>
</dbReference>
<evidence type="ECO:0000256" key="5">
    <source>
        <dbReference type="ARBA" id="ARBA00023136"/>
    </source>
</evidence>
<feature type="transmembrane region" description="Helical" evidence="7">
    <location>
        <begin position="129"/>
        <end position="147"/>
    </location>
</feature>
<sequence>MALPRVLLILPLFAASMLGLRILIQNAPSTDNQCQIKMAIPKSVAELSELNLCLRQHYDNNYLYMLTLFSTVYIIKQAFCIPGSVILVSIRHDGDAISVSRYSSLTTVLSAITFQNLIAGSLFGSGLGLLLVCTLSSIGVSACYLLSKVCGVETFLMNYFPSTLRSSKNTVGNLVQNNKHQLWYLLLILRIIPITPNWLLNLLAPVFNIPLWTFMYTTFLGLMPYNYICCQSGETLSSINSLEEIFTLKTTLQLTSIAVVMVIVKVASKFCKINT</sequence>
<comment type="subcellular location">
    <subcellularLocation>
        <location evidence="1">Membrane</location>
        <topology evidence="1">Multi-pass membrane protein</topology>
    </subcellularLocation>
</comment>
<feature type="signal peptide" evidence="8">
    <location>
        <begin position="1"/>
        <end position="19"/>
    </location>
</feature>
<evidence type="ECO:0000256" key="7">
    <source>
        <dbReference type="SAM" id="Phobius"/>
    </source>
</evidence>
<comment type="similarity">
    <text evidence="6">Belongs to the TMEM41 family.</text>
</comment>
<dbReference type="InterPro" id="IPR045014">
    <property type="entry name" value="TM41A/B"/>
</dbReference>
<dbReference type="PANTHER" id="PTHR43220">
    <property type="match status" value="1"/>
</dbReference>
<dbReference type="Proteomes" id="UP000478052">
    <property type="component" value="Unassembled WGS sequence"/>
</dbReference>
<feature type="chain" id="PRO_5026324276" evidence="8">
    <location>
        <begin position="20"/>
        <end position="275"/>
    </location>
</feature>
<feature type="transmembrane region" description="Helical" evidence="7">
    <location>
        <begin position="102"/>
        <end position="123"/>
    </location>
</feature>
<accession>A0A6G0YTK3</accession>
<evidence type="ECO:0000256" key="3">
    <source>
        <dbReference type="ARBA" id="ARBA00022729"/>
    </source>
</evidence>